<feature type="domain" description="CoA carboxyltransferase C-terminal" evidence="2">
    <location>
        <begin position="618"/>
        <end position="897"/>
    </location>
</feature>
<dbReference type="PROSITE" id="PS50980">
    <property type="entry name" value="COA_CT_NTER"/>
    <property type="match status" value="1"/>
</dbReference>
<evidence type="ECO:0000313" key="3">
    <source>
        <dbReference type="EMBL" id="MES1919867.1"/>
    </source>
</evidence>
<dbReference type="PANTHER" id="PTHR45728">
    <property type="entry name" value="ACETYL-COA CARBOXYLASE, ISOFORM A"/>
    <property type="match status" value="1"/>
</dbReference>
<dbReference type="InterPro" id="IPR049076">
    <property type="entry name" value="ACCA"/>
</dbReference>
<dbReference type="InterPro" id="IPR011763">
    <property type="entry name" value="COA_CT_C"/>
</dbReference>
<dbReference type="EMBL" id="JBDODL010000427">
    <property type="protein sequence ID" value="MES1919867.1"/>
    <property type="molecule type" value="Genomic_DNA"/>
</dbReference>
<name>A0ABV2AKR6_9EUKA</name>
<dbReference type="InterPro" id="IPR034733">
    <property type="entry name" value="AcCoA_carboxyl_beta"/>
</dbReference>
<evidence type="ECO:0000259" key="1">
    <source>
        <dbReference type="PROSITE" id="PS50980"/>
    </source>
</evidence>
<evidence type="ECO:0008006" key="5">
    <source>
        <dbReference type="Google" id="ProtNLM"/>
    </source>
</evidence>
<dbReference type="PANTHER" id="PTHR45728:SF3">
    <property type="entry name" value="ACETYL-COA CARBOXYLASE"/>
    <property type="match status" value="1"/>
</dbReference>
<feature type="domain" description="CoA carboxyltransferase N-terminal" evidence="1">
    <location>
        <begin position="304"/>
        <end position="616"/>
    </location>
</feature>
<dbReference type="SUPFAM" id="SSF52096">
    <property type="entry name" value="ClpP/crotonase"/>
    <property type="match status" value="2"/>
</dbReference>
<reference evidence="3 4" key="1">
    <citation type="journal article" date="2024" name="BMC Biol.">
        <title>Comparative genomics of Ascetosporea gives new insight into the evolutionary basis for animal parasitism in Rhizaria.</title>
        <authorList>
            <person name="Hiltunen Thoren M."/>
            <person name="Onut-Brannstrom I."/>
            <person name="Alfjorden A."/>
            <person name="Peckova H."/>
            <person name="Swords F."/>
            <person name="Hooper C."/>
            <person name="Holzer A.S."/>
            <person name="Bass D."/>
            <person name="Burki F."/>
        </authorList>
    </citation>
    <scope>NUCLEOTIDE SEQUENCE [LARGE SCALE GENOMIC DNA]</scope>
    <source>
        <strain evidence="3">20-A016</strain>
    </source>
</reference>
<dbReference type="Gene3D" id="2.40.460.10">
    <property type="entry name" value="Biotin dependent carboxylase carboxyltransferase"/>
    <property type="match status" value="1"/>
</dbReference>
<dbReference type="Proteomes" id="UP001439008">
    <property type="component" value="Unassembled WGS sequence"/>
</dbReference>
<dbReference type="Gene3D" id="3.90.226.10">
    <property type="entry name" value="2-enoyl-CoA Hydratase, Chain A, domain 1"/>
    <property type="match status" value="2"/>
</dbReference>
<comment type="caution">
    <text evidence="3">The sequence shown here is derived from an EMBL/GenBank/DDBJ whole genome shotgun (WGS) entry which is preliminary data.</text>
</comment>
<feature type="non-terminal residue" evidence="3">
    <location>
        <position position="983"/>
    </location>
</feature>
<dbReference type="PROSITE" id="PS50989">
    <property type="entry name" value="COA_CT_CTER"/>
    <property type="match status" value="1"/>
</dbReference>
<accession>A0ABV2AKR6</accession>
<evidence type="ECO:0000313" key="4">
    <source>
        <dbReference type="Proteomes" id="UP001439008"/>
    </source>
</evidence>
<evidence type="ECO:0000259" key="2">
    <source>
        <dbReference type="PROSITE" id="PS50989"/>
    </source>
</evidence>
<proteinExistence type="predicted"/>
<keyword evidence="4" id="KW-1185">Reference proteome</keyword>
<protein>
    <recommendedName>
        <fullName evidence="5">Acetyl-CoA carboxylase</fullName>
    </recommendedName>
</protein>
<sequence length="983" mass="112843">KIDSIVHKYRNGNSFYCFSIVKDFLQQIANSEQPFLRSSFSSAISDLCKLEHNIETKNGDFEEIISKTRSHFNSSLKNQLAVNLLEKLSFENYKHDKNGEFAKICKNLSKLPKEKYSETVLKSRKIYLELKFNLDKVSKLRIEFLENQTGYRFNGDVAIENGDIKQKFGQFLRQFEYFLISEKCPIFAETKNILVLNAIKSDDEANFEKFQKIIENVFKAKNDKMKRLSLKKIIIKYGTSQICYKNVTGFKWERQKELHKQNNNEPKLENNVDFAKIKNGPGNKRFYSKSVLKNGKNDQIDIATKRKMAEKLKTTFYKDFLTLFKTAMSDFSDLKSKSDFGYEEYFLSADKKEMIASSKHCRKEILTNCGVKVFKLRFGFSSKNITAMLIVNDLTHKYGSFSLDESDLFCLASKKSRTEKLPLIYISANSGAKIGVADEIWNKMRVCAKEMYLYLYKEDAENMKNHIEGTIVHNKEENKAVFKLSAIIGKEKGIGVENLSASGAIASEMAQAYEETFTLSYVTGRSVGIGAYLVRLGRRVIQNKNAAILLTGFNALNKILGDNIYTSNLQIGGPKIMSPCGITHLVVEDDMKGIFEIVRWLNYLPHKSDLFKNDFITTKNSKIDEFKSYTPFEVIETIFDPSSFKEYLGDWAKSVIIGRARLGGIPVGVITSEMQKSNKIVPADPAVNESRETVISRAGQVWYPESSQKTAAALRDFTRENLPIFVLANWRGFSGGMRDMFDEVLKTGAEIVCALKECKKPVFVYLSPKAELRGGAWVVLDSKINPSVIETYSSKSARSGILEAEGTLDVKIKELRIENLARRLDAVLSSKETRCDQEKIRKREKQIFPIYRKAAVEFVDLHDRPERMLKVGVVRKIVPFGEARSFFRKRLCFKLKEMEMVDKIKILENISFEEAVEVFRSYLKNKKICFEVDTKCFEKMEEDFESFLAKREEKQLLLKIEKSVYLDKKTKNDLEIILKQNCN</sequence>
<organism evidence="3 4">
    <name type="scientific">Bonamia ostreae</name>
    <dbReference type="NCBI Taxonomy" id="126728"/>
    <lineage>
        <taxon>Eukaryota</taxon>
        <taxon>Sar</taxon>
        <taxon>Rhizaria</taxon>
        <taxon>Endomyxa</taxon>
        <taxon>Ascetosporea</taxon>
        <taxon>Haplosporida</taxon>
        <taxon>Bonamia</taxon>
    </lineage>
</organism>
<dbReference type="Pfam" id="PF01039">
    <property type="entry name" value="Carboxyl_trans"/>
    <property type="match status" value="1"/>
</dbReference>
<dbReference type="InterPro" id="IPR029045">
    <property type="entry name" value="ClpP/crotonase-like_dom_sf"/>
</dbReference>
<gene>
    <name evidence="3" type="ORF">MHBO_001620</name>
</gene>
<dbReference type="InterPro" id="IPR011762">
    <property type="entry name" value="COA_CT_N"/>
</dbReference>
<feature type="non-terminal residue" evidence="3">
    <location>
        <position position="1"/>
    </location>
</feature>